<dbReference type="AlphaFoldDB" id="A0ABD2NFL2"/>
<reference evidence="13 14" key="1">
    <citation type="journal article" date="2021" name="BMC Biol.">
        <title>Horizontally acquired antibacterial genes associated with adaptive radiation of ladybird beetles.</title>
        <authorList>
            <person name="Li H.S."/>
            <person name="Tang X.F."/>
            <person name="Huang Y.H."/>
            <person name="Xu Z.Y."/>
            <person name="Chen M.L."/>
            <person name="Du X.Y."/>
            <person name="Qiu B.Y."/>
            <person name="Chen P.T."/>
            <person name="Zhang W."/>
            <person name="Slipinski A."/>
            <person name="Escalona H.E."/>
            <person name="Waterhouse R.M."/>
            <person name="Zwick A."/>
            <person name="Pang H."/>
        </authorList>
    </citation>
    <scope>NUCLEOTIDE SEQUENCE [LARGE SCALE GENOMIC DNA]</scope>
    <source>
        <strain evidence="13">SYSU2018</strain>
    </source>
</reference>
<comment type="subcellular location">
    <subcellularLocation>
        <location evidence="1">Secreted</location>
    </subcellularLocation>
</comment>
<keyword evidence="11" id="KW-0325">Glycoprotein</keyword>
<keyword evidence="3" id="KW-0964">Secreted</keyword>
<comment type="caution">
    <text evidence="13">The sequence shown here is derived from an EMBL/GenBank/DDBJ whole genome shotgun (WGS) entry which is preliminary data.</text>
</comment>
<accession>A0ABD2NFL2</accession>
<dbReference type="GO" id="GO:0006508">
    <property type="term" value="P:proteolysis"/>
    <property type="evidence" value="ECO:0007669"/>
    <property type="project" value="UniProtKB-KW"/>
</dbReference>
<dbReference type="PANTHER" id="PTHR12053">
    <property type="entry name" value="PROTEASE FAMILY M28 PLASMA GLUTAMATE CARBOXYPEPTIDASE-RELATED"/>
    <property type="match status" value="1"/>
</dbReference>
<evidence type="ECO:0000256" key="4">
    <source>
        <dbReference type="ARBA" id="ARBA00022670"/>
    </source>
</evidence>
<evidence type="ECO:0000256" key="6">
    <source>
        <dbReference type="ARBA" id="ARBA00022729"/>
    </source>
</evidence>
<keyword evidence="9" id="KW-0482">Metalloprotease</keyword>
<organism evidence="13 14">
    <name type="scientific">Cryptolaemus montrouzieri</name>
    <dbReference type="NCBI Taxonomy" id="559131"/>
    <lineage>
        <taxon>Eukaryota</taxon>
        <taxon>Metazoa</taxon>
        <taxon>Ecdysozoa</taxon>
        <taxon>Arthropoda</taxon>
        <taxon>Hexapoda</taxon>
        <taxon>Insecta</taxon>
        <taxon>Pterygota</taxon>
        <taxon>Neoptera</taxon>
        <taxon>Endopterygota</taxon>
        <taxon>Coleoptera</taxon>
        <taxon>Polyphaga</taxon>
        <taxon>Cucujiformia</taxon>
        <taxon>Coccinelloidea</taxon>
        <taxon>Coccinellidae</taxon>
        <taxon>Scymninae</taxon>
        <taxon>Scymnini</taxon>
        <taxon>Cryptolaemus</taxon>
    </lineage>
</organism>
<evidence type="ECO:0000256" key="7">
    <source>
        <dbReference type="ARBA" id="ARBA00022801"/>
    </source>
</evidence>
<gene>
    <name evidence="13" type="ORF">HHI36_012709</name>
</gene>
<feature type="signal peptide" evidence="12">
    <location>
        <begin position="1"/>
        <end position="22"/>
    </location>
</feature>
<evidence type="ECO:0000256" key="1">
    <source>
        <dbReference type="ARBA" id="ARBA00004613"/>
    </source>
</evidence>
<evidence type="ECO:0000256" key="10">
    <source>
        <dbReference type="ARBA" id="ARBA00023145"/>
    </source>
</evidence>
<keyword evidence="14" id="KW-1185">Reference proteome</keyword>
<dbReference type="GO" id="GO:0005576">
    <property type="term" value="C:extracellular region"/>
    <property type="evidence" value="ECO:0007669"/>
    <property type="project" value="UniProtKB-SubCell"/>
</dbReference>
<comment type="similarity">
    <text evidence="2">Belongs to the peptidase M28 family.</text>
</comment>
<feature type="chain" id="PRO_5044892677" evidence="12">
    <location>
        <begin position="23"/>
        <end position="110"/>
    </location>
</feature>
<dbReference type="PANTHER" id="PTHR12053:SF3">
    <property type="entry name" value="CARBOXYPEPTIDASE Q"/>
    <property type="match status" value="1"/>
</dbReference>
<keyword evidence="6 12" id="KW-0732">Signal</keyword>
<dbReference type="Gene3D" id="3.40.630.10">
    <property type="entry name" value="Zn peptidases"/>
    <property type="match status" value="1"/>
</dbReference>
<protein>
    <submittedName>
        <fullName evidence="13">Uncharacterized protein</fullName>
    </submittedName>
</protein>
<dbReference type="GO" id="GO:0046872">
    <property type="term" value="F:metal ion binding"/>
    <property type="evidence" value="ECO:0007669"/>
    <property type="project" value="UniProtKB-KW"/>
</dbReference>
<proteinExistence type="inferred from homology"/>
<dbReference type="Proteomes" id="UP001516400">
    <property type="component" value="Unassembled WGS sequence"/>
</dbReference>
<sequence length="110" mass="12825">MVIIDFLILLLMGIMGSSVVFACKNYLTHSLKKEIASYQPIVNKIFKETLKGQFKSTTYRELAHFVDKFQYRLPGTKNMENSIDYMLQRSKKKKLENVHGEPVPVQAWLR</sequence>
<evidence type="ECO:0000313" key="13">
    <source>
        <dbReference type="EMBL" id="KAL3277359.1"/>
    </source>
</evidence>
<keyword evidence="7" id="KW-0378">Hydrolase</keyword>
<dbReference type="EMBL" id="JABFTP020000103">
    <property type="protein sequence ID" value="KAL3277359.1"/>
    <property type="molecule type" value="Genomic_DNA"/>
</dbReference>
<keyword evidence="8" id="KW-0862">Zinc</keyword>
<evidence type="ECO:0000256" key="8">
    <source>
        <dbReference type="ARBA" id="ARBA00022833"/>
    </source>
</evidence>
<keyword evidence="5" id="KW-0479">Metal-binding</keyword>
<evidence type="ECO:0000256" key="12">
    <source>
        <dbReference type="SAM" id="SignalP"/>
    </source>
</evidence>
<keyword evidence="4" id="KW-0645">Protease</keyword>
<evidence type="ECO:0000313" key="14">
    <source>
        <dbReference type="Proteomes" id="UP001516400"/>
    </source>
</evidence>
<dbReference type="InterPro" id="IPR039866">
    <property type="entry name" value="CPQ"/>
</dbReference>
<keyword evidence="10" id="KW-0865">Zymogen</keyword>
<evidence type="ECO:0000256" key="5">
    <source>
        <dbReference type="ARBA" id="ARBA00022723"/>
    </source>
</evidence>
<dbReference type="GO" id="GO:0008237">
    <property type="term" value="F:metallopeptidase activity"/>
    <property type="evidence" value="ECO:0007669"/>
    <property type="project" value="UniProtKB-KW"/>
</dbReference>
<name>A0ABD2NFL2_9CUCU</name>
<evidence type="ECO:0000256" key="11">
    <source>
        <dbReference type="ARBA" id="ARBA00023180"/>
    </source>
</evidence>
<evidence type="ECO:0000256" key="3">
    <source>
        <dbReference type="ARBA" id="ARBA00022525"/>
    </source>
</evidence>
<evidence type="ECO:0000256" key="9">
    <source>
        <dbReference type="ARBA" id="ARBA00023049"/>
    </source>
</evidence>
<evidence type="ECO:0000256" key="2">
    <source>
        <dbReference type="ARBA" id="ARBA00010918"/>
    </source>
</evidence>